<gene>
    <name evidence="5" type="ORF">FocTR4_00009486</name>
</gene>
<dbReference type="InterPro" id="IPR011009">
    <property type="entry name" value="Kinase-like_dom_sf"/>
</dbReference>
<dbReference type="Pfam" id="PF00069">
    <property type="entry name" value="Pkinase"/>
    <property type="match status" value="1"/>
</dbReference>
<dbReference type="EMBL" id="VMNF01000006">
    <property type="protein sequence ID" value="TXC06762.1"/>
    <property type="molecule type" value="Genomic_DNA"/>
</dbReference>
<proteinExistence type="predicted"/>
<reference evidence="5 6" key="1">
    <citation type="submission" date="2019-07" db="EMBL/GenBank/DDBJ databases">
        <title>The First High-Quality Draft Genome Sequence of the Causal Agent of the Current Panama Disease Epidemic.</title>
        <authorList>
            <person name="Warmington R.J."/>
            <person name="Kay W."/>
            <person name="Jeffries A."/>
            <person name="Bebber D."/>
            <person name="Moore K."/>
            <person name="Studholme D.J."/>
        </authorList>
    </citation>
    <scope>NUCLEOTIDE SEQUENCE [LARGE SCALE GENOMIC DNA]</scope>
    <source>
        <strain evidence="5 6">TR4</strain>
    </source>
</reference>
<name>A0A5C6T7W0_FUSOC</name>
<dbReference type="AlphaFoldDB" id="A0A5C6T7W0"/>
<keyword evidence="1" id="KW-0677">Repeat</keyword>
<evidence type="ECO:0000256" key="3">
    <source>
        <dbReference type="PROSITE-ProRule" id="PRU00023"/>
    </source>
</evidence>
<dbReference type="InterPro" id="IPR036770">
    <property type="entry name" value="Ankyrin_rpt-contain_sf"/>
</dbReference>
<keyword evidence="2 3" id="KW-0040">ANK repeat</keyword>
<evidence type="ECO:0000256" key="2">
    <source>
        <dbReference type="ARBA" id="ARBA00023043"/>
    </source>
</evidence>
<dbReference type="PANTHER" id="PTHR24198:SF165">
    <property type="entry name" value="ANKYRIN REPEAT-CONTAINING PROTEIN-RELATED"/>
    <property type="match status" value="1"/>
</dbReference>
<dbReference type="Proteomes" id="UP000321331">
    <property type="component" value="Unassembled WGS sequence"/>
</dbReference>
<evidence type="ECO:0000313" key="5">
    <source>
        <dbReference type="EMBL" id="TXC06762.1"/>
    </source>
</evidence>
<dbReference type="PROSITE" id="PS50011">
    <property type="entry name" value="PROTEIN_KINASE_DOM"/>
    <property type="match status" value="1"/>
</dbReference>
<dbReference type="InterPro" id="IPR000719">
    <property type="entry name" value="Prot_kinase_dom"/>
</dbReference>
<dbReference type="SMART" id="SM00220">
    <property type="entry name" value="S_TKc"/>
    <property type="match status" value="1"/>
</dbReference>
<dbReference type="SUPFAM" id="SSF48403">
    <property type="entry name" value="Ankyrin repeat"/>
    <property type="match status" value="2"/>
</dbReference>
<dbReference type="SMART" id="SM00248">
    <property type="entry name" value="ANK"/>
    <property type="match status" value="10"/>
</dbReference>
<sequence>MFSSVAQRLFSRRPARIGQVDEHHEVYDFASFLMVFNDIFVRDKYYQSFGMVNDLPISNEIGRGGQFIVRLFRFPENMSVRTSDDPSSRLTAGAEVALKWPNLERAGNLDEAEVIRSITTELSVISHPRIREHPRILDVYGFAWDKQIISSGESILPVIMVEYGEHGTLTEFLGRTQKVDLDTKLLLASDIAHAVHALHQNGIAHSDLKPGNILVVHHDTDLRPVAKLSDFGLSIFLDQHDSTKPWTAGTPPWMAPEHMTPVTTEQLVKADIYGCGLILWSLLLDGIPPWKLEAFESDSLEELFKSVKKDGKMSPEELFESVKKDSKMLIDIAIGFMRDEGIVPEARLDEIKYLFESLLMTPAERSLDLLLSYQPRLLPGPSIVTNGSTPVQRASTEVAIGDFTDLHDLPLILQRQILMAFVTISGRSEEETAEAHHAAAIMKLLRIGTVAPSAPASAEYTGYRIDATEVLKLLESAANENTIPKGSPSSQAIYHRVSKALKAPYARDSNLLTTIQNIPNSNAISGQTTIKWLRRATMLGSHVASSTLRELDPNAWSEALSMFRTEYCGVGRKLLQSSTYKAKITSHSLLSDRSSMPEFETIQESGHTPLHVAATIGSLDIVQRLVQDGPYELINMQNIRGETALLQATRSGNYAIAEYLIAAGARGGILTDNMESPLHWLCAFDDRDKDELVRLAISLCHSGADLDGVCAPNTVFNEHFRDTVGGGTPLCRAVQRDSYLAAEVLITLGADPYKDRQVGEQSRAPHAAALACCAHNSRMLQLLLTSDTPVQPPKWYGKAGIFDPQYTGEALRAYMNGEPTIQSAAPNVWKSMMERGAQTSLLGYAANPDPLHYRMALHGESYLQEMQLTIDMLASAESQEFDRVTFDYQSAIKHSILSRDISIVSYLLAAYPEQTIPELTNPVPSGLQMRLPVQLALFKGDKPIFDLLLKYAGPDAKLAPPKMQGMTDNWLSQGLLRLLRPTSSIASEKVSRTTKSTIHLAAFAHPDPHFMRALLSRLSSVEARSLVNSHGKIWDEIPLTMALQNHHFHVADVLLQYGANIEEEASNVGHKPGQSTTPLGAVITFNNGATMGAMEWLLRHGASNIVNREYGITALMTAVRAGTMYDISKTNPLVPTKVYEYSRLAVLERLLRHFCTPEDIDHKAKGVADMTALHWGVLRLWPEAVSLLLRSGADESLTAEFMRPVTAKELAEALDKEDIPSEAKERGPDETAKYLAKFKLLREAFL</sequence>
<accession>A0A5C6T7W0</accession>
<dbReference type="PROSITE" id="PS50297">
    <property type="entry name" value="ANK_REP_REGION"/>
    <property type="match status" value="2"/>
</dbReference>
<dbReference type="InterPro" id="IPR008271">
    <property type="entry name" value="Ser/Thr_kinase_AS"/>
</dbReference>
<protein>
    <recommendedName>
        <fullName evidence="4">Protein kinase domain-containing protein</fullName>
    </recommendedName>
</protein>
<comment type="caution">
    <text evidence="5">The sequence shown here is derived from an EMBL/GenBank/DDBJ whole genome shotgun (WGS) entry which is preliminary data.</text>
</comment>
<feature type="repeat" description="ANK" evidence="3">
    <location>
        <begin position="605"/>
        <end position="629"/>
    </location>
</feature>
<feature type="repeat" description="ANK" evidence="3">
    <location>
        <begin position="640"/>
        <end position="672"/>
    </location>
</feature>
<dbReference type="Pfam" id="PF12796">
    <property type="entry name" value="Ank_2"/>
    <property type="match status" value="1"/>
</dbReference>
<dbReference type="PRINTS" id="PR01415">
    <property type="entry name" value="ANKYRIN"/>
</dbReference>
<dbReference type="PROSITE" id="PS00108">
    <property type="entry name" value="PROTEIN_KINASE_ST"/>
    <property type="match status" value="1"/>
</dbReference>
<dbReference type="SUPFAM" id="SSF56112">
    <property type="entry name" value="Protein kinase-like (PK-like)"/>
    <property type="match status" value="1"/>
</dbReference>
<dbReference type="Gene3D" id="1.25.40.20">
    <property type="entry name" value="Ankyrin repeat-containing domain"/>
    <property type="match status" value="2"/>
</dbReference>
<organism evidence="5 6">
    <name type="scientific">Fusarium oxysporum f. sp. cubense</name>
    <dbReference type="NCBI Taxonomy" id="61366"/>
    <lineage>
        <taxon>Eukaryota</taxon>
        <taxon>Fungi</taxon>
        <taxon>Dikarya</taxon>
        <taxon>Ascomycota</taxon>
        <taxon>Pezizomycotina</taxon>
        <taxon>Sordariomycetes</taxon>
        <taxon>Hypocreomycetidae</taxon>
        <taxon>Hypocreales</taxon>
        <taxon>Nectriaceae</taxon>
        <taxon>Fusarium</taxon>
        <taxon>Fusarium oxysporum species complex</taxon>
    </lineage>
</organism>
<evidence type="ECO:0000256" key="1">
    <source>
        <dbReference type="ARBA" id="ARBA00022737"/>
    </source>
</evidence>
<dbReference type="PANTHER" id="PTHR24198">
    <property type="entry name" value="ANKYRIN REPEAT AND PROTEIN KINASE DOMAIN-CONTAINING PROTEIN"/>
    <property type="match status" value="1"/>
</dbReference>
<feature type="domain" description="Protein kinase" evidence="4">
    <location>
        <begin position="55"/>
        <end position="377"/>
    </location>
</feature>
<dbReference type="Gene3D" id="1.10.510.10">
    <property type="entry name" value="Transferase(Phosphotransferase) domain 1"/>
    <property type="match status" value="1"/>
</dbReference>
<dbReference type="GO" id="GO:0004672">
    <property type="term" value="F:protein kinase activity"/>
    <property type="evidence" value="ECO:0007669"/>
    <property type="project" value="InterPro"/>
</dbReference>
<dbReference type="PROSITE" id="PS50088">
    <property type="entry name" value="ANK_REPEAT"/>
    <property type="match status" value="2"/>
</dbReference>
<dbReference type="InterPro" id="IPR002110">
    <property type="entry name" value="Ankyrin_rpt"/>
</dbReference>
<dbReference type="GO" id="GO:0005524">
    <property type="term" value="F:ATP binding"/>
    <property type="evidence" value="ECO:0007669"/>
    <property type="project" value="InterPro"/>
</dbReference>
<evidence type="ECO:0000313" key="6">
    <source>
        <dbReference type="Proteomes" id="UP000321331"/>
    </source>
</evidence>
<evidence type="ECO:0000259" key="4">
    <source>
        <dbReference type="PROSITE" id="PS50011"/>
    </source>
</evidence>